<dbReference type="PANTHER" id="PTHR21052">
    <property type="entry name" value="SPERMATOGENESIS ASSOCIATED 11-RELATED"/>
    <property type="match status" value="1"/>
</dbReference>
<name>A0A8U8BPW0_GEOPR</name>
<dbReference type="InterPro" id="IPR032870">
    <property type="entry name" value="ALKBH7-like"/>
</dbReference>
<evidence type="ECO:0000313" key="3">
    <source>
        <dbReference type="Ensembl" id="ENSCPVP00000026745.1"/>
    </source>
</evidence>
<dbReference type="GO" id="GO:0005759">
    <property type="term" value="C:mitochondrial matrix"/>
    <property type="evidence" value="ECO:0007669"/>
    <property type="project" value="TreeGrafter"/>
</dbReference>
<dbReference type="Proteomes" id="UP000694382">
    <property type="component" value="Unassembled WGS sequence"/>
</dbReference>
<evidence type="ECO:0000256" key="1">
    <source>
        <dbReference type="ARBA" id="ARBA00001954"/>
    </source>
</evidence>
<sequence length="233" mass="25434">MHRARGLWRPPLPAAFGASRALPATPGPGSGPPEAHGDPGLVRFSSPELERRLRGLAGVRARFVSEEEAAELLREVEPALRRGRYQRDHWDRAITGLSWGPGGGLGGSWGALLGQGRPWRPGPRARAHVLDLEPGGAVGAHVDSTKFCGCTIAGLSLLSSSVLRLRSLREPRQRLELLLEPRSLYVLRGAARFEFTHEILPDPESFFGGLRVPRGRRVALIFRNDPPGERPLP</sequence>
<dbReference type="Gene3D" id="2.60.120.590">
    <property type="entry name" value="Alpha-ketoglutarate-dependent dioxygenase AlkB-like"/>
    <property type="match status" value="1"/>
</dbReference>
<dbReference type="SUPFAM" id="SSF51197">
    <property type="entry name" value="Clavaminate synthase-like"/>
    <property type="match status" value="1"/>
</dbReference>
<organism evidence="3 4">
    <name type="scientific">Geospiza parvula</name>
    <name type="common">Small tree-finch</name>
    <name type="synonym">Camarhynchus parvulus</name>
    <dbReference type="NCBI Taxonomy" id="87175"/>
    <lineage>
        <taxon>Eukaryota</taxon>
        <taxon>Metazoa</taxon>
        <taxon>Chordata</taxon>
        <taxon>Craniata</taxon>
        <taxon>Vertebrata</taxon>
        <taxon>Euteleostomi</taxon>
        <taxon>Archelosauria</taxon>
        <taxon>Archosauria</taxon>
        <taxon>Dinosauria</taxon>
        <taxon>Saurischia</taxon>
        <taxon>Theropoda</taxon>
        <taxon>Coelurosauria</taxon>
        <taxon>Aves</taxon>
        <taxon>Neognathae</taxon>
        <taxon>Neoaves</taxon>
        <taxon>Telluraves</taxon>
        <taxon>Australaves</taxon>
        <taxon>Passeriformes</taxon>
        <taxon>Thraupidae</taxon>
        <taxon>Camarhynchus</taxon>
    </lineage>
</organism>
<evidence type="ECO:0000313" key="4">
    <source>
        <dbReference type="Proteomes" id="UP000694382"/>
    </source>
</evidence>
<dbReference type="AlphaFoldDB" id="A0A8U8BPW0"/>
<comment type="cofactor">
    <cofactor evidence="1">
        <name>Fe(2+)</name>
        <dbReference type="ChEBI" id="CHEBI:29033"/>
    </cofactor>
</comment>
<dbReference type="GO" id="GO:0006631">
    <property type="term" value="P:fatty acid metabolic process"/>
    <property type="evidence" value="ECO:0007669"/>
    <property type="project" value="TreeGrafter"/>
</dbReference>
<dbReference type="PANTHER" id="PTHR21052:SF0">
    <property type="entry name" value="ALPHA-KETOGLUTARATE-DEPENDENT DIOXYGENASE ALKB HOMOLOG 7, MITOCHONDRIAL"/>
    <property type="match status" value="1"/>
</dbReference>
<dbReference type="InterPro" id="IPR037151">
    <property type="entry name" value="AlkB-like_sf"/>
</dbReference>
<feature type="region of interest" description="Disordered" evidence="2">
    <location>
        <begin position="17"/>
        <end position="43"/>
    </location>
</feature>
<dbReference type="GO" id="GO:0006974">
    <property type="term" value="P:DNA damage response"/>
    <property type="evidence" value="ECO:0007669"/>
    <property type="project" value="InterPro"/>
</dbReference>
<keyword evidence="4" id="KW-1185">Reference proteome</keyword>
<proteinExistence type="predicted"/>
<reference evidence="3" key="2">
    <citation type="submission" date="2025-09" db="UniProtKB">
        <authorList>
            <consortium name="Ensembl"/>
        </authorList>
    </citation>
    <scope>IDENTIFICATION</scope>
</reference>
<protein>
    <submittedName>
        <fullName evidence="3">Uncharacterized protein</fullName>
    </submittedName>
</protein>
<evidence type="ECO:0000256" key="2">
    <source>
        <dbReference type="SAM" id="MobiDB-lite"/>
    </source>
</evidence>
<accession>A0A8U8BPW0</accession>
<dbReference type="Ensembl" id="ENSCPVT00000028269.1">
    <property type="protein sequence ID" value="ENSCPVP00000026745.1"/>
    <property type="gene ID" value="ENSCPVG00000017517.1"/>
</dbReference>
<dbReference type="Pfam" id="PF13532">
    <property type="entry name" value="2OG-FeII_Oxy_2"/>
    <property type="match status" value="1"/>
</dbReference>
<reference evidence="3" key="1">
    <citation type="submission" date="2025-08" db="UniProtKB">
        <authorList>
            <consortium name="Ensembl"/>
        </authorList>
    </citation>
    <scope>IDENTIFICATION</scope>
</reference>
<dbReference type="InterPro" id="IPR027450">
    <property type="entry name" value="AlkB-like"/>
</dbReference>